<comment type="caution">
    <text evidence="1">The sequence shown here is derived from an EMBL/GenBank/DDBJ whole genome shotgun (WGS) entry which is preliminary data.</text>
</comment>
<protein>
    <submittedName>
        <fullName evidence="1">Phage baseplate upper protein</fullName>
    </submittedName>
</protein>
<dbReference type="Proteomes" id="UP001260773">
    <property type="component" value="Unassembled WGS sequence"/>
</dbReference>
<feature type="non-terminal residue" evidence="1">
    <location>
        <position position="266"/>
    </location>
</feature>
<evidence type="ECO:0000313" key="2">
    <source>
        <dbReference type="Proteomes" id="UP001260773"/>
    </source>
</evidence>
<proteinExistence type="predicted"/>
<name>A0AAW8RV54_ENTAV</name>
<reference evidence="1" key="1">
    <citation type="submission" date="2023-03" db="EMBL/GenBank/DDBJ databases">
        <authorList>
            <person name="Shen W."/>
            <person name="Cai J."/>
        </authorList>
    </citation>
    <scope>NUCLEOTIDE SEQUENCE</scope>
    <source>
        <strain evidence="1">P33-2</strain>
    </source>
</reference>
<evidence type="ECO:0000313" key="1">
    <source>
        <dbReference type="EMBL" id="MDT2403872.1"/>
    </source>
</evidence>
<dbReference type="EMBL" id="JARPWH010000069">
    <property type="protein sequence ID" value="MDT2403872.1"/>
    <property type="molecule type" value="Genomic_DNA"/>
</dbReference>
<accession>A0AAW8RV54</accession>
<dbReference type="AlphaFoldDB" id="A0AAW8RV54"/>
<sequence>MFKTNNETIIIDAKATAPINTGVVFWSHDRGTAKLIFQLQKDYMNQPLSAGTIVPILLEFNSDTAKGGRGRHIYNATIEDSLESIVSIVLEDNILGYQGRVDGSVYIELPDSRSLDTAGRFTFDIKRSPIDEDIPELEDYYYAGFFDVNKQYVEINAKIDSAKVDLDNAVKDANFSLDTKITEVENRIQQSVEEFEDADFYSKNESKEMFVERSDISDKDTAETAVSENVVMTPYSTNTSVFKNYGQPFTAATKFVAHRGNNYFYP</sequence>
<gene>
    <name evidence="1" type="ORF">P7D43_16020</name>
</gene>
<organism evidence="1 2">
    <name type="scientific">Enterococcus avium</name>
    <name type="common">Streptococcus avium</name>
    <dbReference type="NCBI Taxonomy" id="33945"/>
    <lineage>
        <taxon>Bacteria</taxon>
        <taxon>Bacillati</taxon>
        <taxon>Bacillota</taxon>
        <taxon>Bacilli</taxon>
        <taxon>Lactobacillales</taxon>
        <taxon>Enterococcaceae</taxon>
        <taxon>Enterococcus</taxon>
    </lineage>
</organism>